<gene>
    <name evidence="2" type="ORF">BN1047_05164</name>
</gene>
<sequence length="114" mass="12081">MTTPGNRAVAVLTRTTTNEPSRCAEIVDPVGPTRRAAAAGEQPGSLPCGVDAPDVQDRGVDTGQTEHQHRDQGGDRKSRLDRDTTDLTAQTLVLSARVMMLESAVTIESPVTTV</sequence>
<reference evidence="2" key="2">
    <citation type="submission" date="2015-09" db="EMBL/GenBank/DDBJ databases">
        <title>Draft genome sequence of Mycobacterium neoaurum DSM 44074.</title>
        <authorList>
            <person name="Croce O."/>
            <person name="Robert C."/>
            <person name="Raoult D."/>
            <person name="Drancourt M."/>
        </authorList>
    </citation>
    <scope>NUCLEOTIDE SEQUENCE</scope>
    <source>
        <strain evidence="2">DSM 44074</strain>
    </source>
</reference>
<feature type="compositionally biased region" description="Basic and acidic residues" evidence="1">
    <location>
        <begin position="55"/>
        <end position="85"/>
    </location>
</feature>
<accession>A0AAV2WTE8</accession>
<protein>
    <submittedName>
        <fullName evidence="2">Uncharacterized protein</fullName>
    </submittedName>
</protein>
<organism evidence="2 3">
    <name type="scientific">Mycolicibacterium neoaurum</name>
    <name type="common">Mycobacterium neoaurum</name>
    <dbReference type="NCBI Taxonomy" id="1795"/>
    <lineage>
        <taxon>Bacteria</taxon>
        <taxon>Bacillati</taxon>
        <taxon>Actinomycetota</taxon>
        <taxon>Actinomycetes</taxon>
        <taxon>Mycobacteriales</taxon>
        <taxon>Mycobacteriaceae</taxon>
        <taxon>Mycolicibacterium</taxon>
    </lineage>
</organism>
<evidence type="ECO:0000256" key="1">
    <source>
        <dbReference type="SAM" id="MobiDB-lite"/>
    </source>
</evidence>
<reference evidence="2" key="1">
    <citation type="submission" date="2014-05" db="EMBL/GenBank/DDBJ databases">
        <authorList>
            <person name="Urmite Genomes"/>
        </authorList>
    </citation>
    <scope>NUCLEOTIDE SEQUENCE</scope>
    <source>
        <strain evidence="2">DSM 44074</strain>
    </source>
</reference>
<dbReference type="Proteomes" id="UP000028864">
    <property type="component" value="Unassembled WGS sequence"/>
</dbReference>
<evidence type="ECO:0000313" key="2">
    <source>
        <dbReference type="EMBL" id="CDQ47245.1"/>
    </source>
</evidence>
<name>A0AAV2WTE8_MYCNE</name>
<feature type="region of interest" description="Disordered" evidence="1">
    <location>
        <begin position="14"/>
        <end position="85"/>
    </location>
</feature>
<evidence type="ECO:0000313" key="3">
    <source>
        <dbReference type="Proteomes" id="UP000028864"/>
    </source>
</evidence>
<proteinExistence type="predicted"/>
<dbReference type="AlphaFoldDB" id="A0AAV2WTE8"/>
<dbReference type="EMBL" id="LK021343">
    <property type="protein sequence ID" value="CDQ47245.1"/>
    <property type="molecule type" value="Genomic_DNA"/>
</dbReference>